<accession>A0ACB8QMI8</accession>
<organism evidence="1 2">
    <name type="scientific">Vararia minispora EC-137</name>
    <dbReference type="NCBI Taxonomy" id="1314806"/>
    <lineage>
        <taxon>Eukaryota</taxon>
        <taxon>Fungi</taxon>
        <taxon>Dikarya</taxon>
        <taxon>Basidiomycota</taxon>
        <taxon>Agaricomycotina</taxon>
        <taxon>Agaricomycetes</taxon>
        <taxon>Russulales</taxon>
        <taxon>Lachnocladiaceae</taxon>
        <taxon>Vararia</taxon>
    </lineage>
</organism>
<dbReference type="Proteomes" id="UP000814128">
    <property type="component" value="Unassembled WGS sequence"/>
</dbReference>
<dbReference type="EMBL" id="MU273534">
    <property type="protein sequence ID" value="KAI0032867.1"/>
    <property type="molecule type" value="Genomic_DNA"/>
</dbReference>
<protein>
    <submittedName>
        <fullName evidence="1">Uncharacterized protein</fullName>
    </submittedName>
</protein>
<sequence length="472" mass="54353">MPSQLPFPVPGSSSKGTGRWYAYDFFLLVLVIFPSCFWFVYHVGPNSKQEYPNLGVTLPPNYYEWHERENAMPQNNLNLPPPQGRRGRYVRFNNFYGNVGWGNAQQEMIMNAHIAYKSERIFTMYNYTWKKETREDYWTYERGDKKDVVPSRIPLTALLDGPIAGGPFPVSDWRPPAVTTEFFEEVCPHPTYLNVGETKGDLQWASAATIMNGIIEKLNSIDDRCVEFVDGTGQLFDFWIFGDGPRMADIWPQLMESPILTDWAWSDLVKSGVEHNCDLIHPFIRPNDLHRSELRGLLALHVRRGDFETHCAMLSNWCSLPNAFNTRHDFPDKHNPPVDRTCDGNHHEATHEYYFQHCFPTIEQIVARVEVITADAARQGRKLDRIYILTNGSKDWLGELKIALSQVRPWLSITTSRDLDITWEQKFVAQAMDQLIATRAEVFVGNSWSSLSSNINLIRAALMRDPETCRLL</sequence>
<evidence type="ECO:0000313" key="2">
    <source>
        <dbReference type="Proteomes" id="UP000814128"/>
    </source>
</evidence>
<reference evidence="1" key="2">
    <citation type="journal article" date="2022" name="New Phytol.">
        <title>Evolutionary transition to the ectomycorrhizal habit in the genomes of a hyperdiverse lineage of mushroom-forming fungi.</title>
        <authorList>
            <person name="Looney B."/>
            <person name="Miyauchi S."/>
            <person name="Morin E."/>
            <person name="Drula E."/>
            <person name="Courty P.E."/>
            <person name="Kohler A."/>
            <person name="Kuo A."/>
            <person name="LaButti K."/>
            <person name="Pangilinan J."/>
            <person name="Lipzen A."/>
            <person name="Riley R."/>
            <person name="Andreopoulos W."/>
            <person name="He G."/>
            <person name="Johnson J."/>
            <person name="Nolan M."/>
            <person name="Tritt A."/>
            <person name="Barry K.W."/>
            <person name="Grigoriev I.V."/>
            <person name="Nagy L.G."/>
            <person name="Hibbett D."/>
            <person name="Henrissat B."/>
            <person name="Matheny P.B."/>
            <person name="Labbe J."/>
            <person name="Martin F.M."/>
        </authorList>
    </citation>
    <scope>NUCLEOTIDE SEQUENCE</scope>
    <source>
        <strain evidence="1">EC-137</strain>
    </source>
</reference>
<proteinExistence type="predicted"/>
<reference evidence="1" key="1">
    <citation type="submission" date="2021-02" db="EMBL/GenBank/DDBJ databases">
        <authorList>
            <consortium name="DOE Joint Genome Institute"/>
            <person name="Ahrendt S."/>
            <person name="Looney B.P."/>
            <person name="Miyauchi S."/>
            <person name="Morin E."/>
            <person name="Drula E."/>
            <person name="Courty P.E."/>
            <person name="Chicoki N."/>
            <person name="Fauchery L."/>
            <person name="Kohler A."/>
            <person name="Kuo A."/>
            <person name="Labutti K."/>
            <person name="Pangilinan J."/>
            <person name="Lipzen A."/>
            <person name="Riley R."/>
            <person name="Andreopoulos W."/>
            <person name="He G."/>
            <person name="Johnson J."/>
            <person name="Barry K.W."/>
            <person name="Grigoriev I.V."/>
            <person name="Nagy L."/>
            <person name="Hibbett D."/>
            <person name="Henrissat B."/>
            <person name="Matheny P.B."/>
            <person name="Labbe J."/>
            <person name="Martin F."/>
        </authorList>
    </citation>
    <scope>NUCLEOTIDE SEQUENCE</scope>
    <source>
        <strain evidence="1">EC-137</strain>
    </source>
</reference>
<evidence type="ECO:0000313" key="1">
    <source>
        <dbReference type="EMBL" id="KAI0032867.1"/>
    </source>
</evidence>
<keyword evidence="2" id="KW-1185">Reference proteome</keyword>
<comment type="caution">
    <text evidence="1">The sequence shown here is derived from an EMBL/GenBank/DDBJ whole genome shotgun (WGS) entry which is preliminary data.</text>
</comment>
<gene>
    <name evidence="1" type="ORF">K488DRAFT_85461</name>
</gene>
<name>A0ACB8QMI8_9AGAM</name>